<comment type="catalytic activity">
    <reaction evidence="20">
        <text>(2E)-octenoyl-CoA + NADPH + H(+) = octanoyl-CoA + NADP(+)</text>
        <dbReference type="Rhea" id="RHEA:44952"/>
        <dbReference type="ChEBI" id="CHEBI:15378"/>
        <dbReference type="ChEBI" id="CHEBI:57386"/>
        <dbReference type="ChEBI" id="CHEBI:57783"/>
        <dbReference type="ChEBI" id="CHEBI:58349"/>
        <dbReference type="ChEBI" id="CHEBI:62242"/>
    </reaction>
    <physiologicalReaction direction="left-to-right" evidence="20">
        <dbReference type="Rhea" id="RHEA:44953"/>
    </physiologicalReaction>
</comment>
<dbReference type="PANTHER" id="PTHR24317">
    <property type="entry name" value="PEROXISOMAL TRANS-2-ENOYL-COA REDUCTASE"/>
    <property type="match status" value="1"/>
</dbReference>
<evidence type="ECO:0000256" key="14">
    <source>
        <dbReference type="ARBA" id="ARBA00041063"/>
    </source>
</evidence>
<evidence type="ECO:0000256" key="6">
    <source>
        <dbReference type="ARBA" id="ARBA00022857"/>
    </source>
</evidence>
<dbReference type="EMBL" id="OU015569">
    <property type="protein sequence ID" value="CAG5095644.1"/>
    <property type="molecule type" value="Genomic_DNA"/>
</dbReference>
<evidence type="ECO:0000256" key="11">
    <source>
        <dbReference type="ARBA" id="ARBA00037124"/>
    </source>
</evidence>
<keyword evidence="7" id="KW-0560">Oxidoreductase</keyword>
<keyword evidence="8" id="KW-0443">Lipid metabolism</keyword>
<evidence type="ECO:0000256" key="5">
    <source>
        <dbReference type="ARBA" id="ARBA00022832"/>
    </source>
</evidence>
<evidence type="ECO:0000256" key="1">
    <source>
        <dbReference type="ARBA" id="ARBA00004275"/>
    </source>
</evidence>
<organism evidence="21 22">
    <name type="scientific">Oikopleura dioica</name>
    <name type="common">Tunicate</name>
    <dbReference type="NCBI Taxonomy" id="34765"/>
    <lineage>
        <taxon>Eukaryota</taxon>
        <taxon>Metazoa</taxon>
        <taxon>Chordata</taxon>
        <taxon>Tunicata</taxon>
        <taxon>Appendicularia</taxon>
        <taxon>Copelata</taxon>
        <taxon>Oikopleuridae</taxon>
        <taxon>Oikopleura</taxon>
    </lineage>
</organism>
<gene>
    <name evidence="21" type="ORF">OKIOD_LOCUS5834</name>
</gene>
<evidence type="ECO:0000256" key="7">
    <source>
        <dbReference type="ARBA" id="ARBA00023002"/>
    </source>
</evidence>
<evidence type="ECO:0000256" key="12">
    <source>
        <dbReference type="ARBA" id="ARBA00038622"/>
    </source>
</evidence>
<dbReference type="Pfam" id="PF00106">
    <property type="entry name" value="adh_short"/>
    <property type="match status" value="1"/>
</dbReference>
<keyword evidence="10" id="KW-0275">Fatty acid biosynthesis</keyword>
<evidence type="ECO:0000256" key="20">
    <source>
        <dbReference type="ARBA" id="ARBA00049559"/>
    </source>
</evidence>
<dbReference type="SUPFAM" id="SSF51735">
    <property type="entry name" value="NAD(P)-binding Rossmann-fold domains"/>
    <property type="match status" value="1"/>
</dbReference>
<evidence type="ECO:0000256" key="3">
    <source>
        <dbReference type="ARBA" id="ARBA00022516"/>
    </source>
</evidence>
<comment type="subunit">
    <text evidence="12">Interacts with PEX5, probably required to target it into peroxisomes.</text>
</comment>
<dbReference type="Gene3D" id="3.40.50.720">
    <property type="entry name" value="NAD(P)-binding Rossmann-like Domain"/>
    <property type="match status" value="1"/>
</dbReference>
<evidence type="ECO:0000256" key="16">
    <source>
        <dbReference type="ARBA" id="ARBA00048686"/>
    </source>
</evidence>
<keyword evidence="5" id="KW-0276">Fatty acid metabolism</keyword>
<comment type="pathway">
    <text evidence="2">Lipid metabolism.</text>
</comment>
<evidence type="ECO:0000313" key="22">
    <source>
        <dbReference type="Proteomes" id="UP001158576"/>
    </source>
</evidence>
<reference evidence="21 22" key="1">
    <citation type="submission" date="2021-04" db="EMBL/GenBank/DDBJ databases">
        <authorList>
            <person name="Bliznina A."/>
        </authorList>
    </citation>
    <scope>NUCLEOTIDE SEQUENCE [LARGE SCALE GENOMIC DNA]</scope>
</reference>
<evidence type="ECO:0000256" key="4">
    <source>
        <dbReference type="ARBA" id="ARBA00022553"/>
    </source>
</evidence>
<comment type="subcellular location">
    <subcellularLocation>
        <location evidence="1">Peroxisome</location>
    </subcellularLocation>
</comment>
<sequence length="294" mass="31546">MQRIFAKSLFSNKVAIVTGGGTGIGMATAKGFVELGGKVVIAGRDKARIDEGVEKIKAHCSDGAEVLGLECNIRKRDQVAKMVTDTIDKFGRLDGLVNNGGGQFWSPAENISPGGFHAVVDTNLKGSWNCMQEAYHQYMGENGGKIVNIVLMSEMGLAGMSHSAAAREAVKNLSITLGTEWAEKNIQINCIAPGIFPSETAVAAYGEQAKEIFDKSAANVPKKRLGDLYEGESLSEGTLSMDLIPQILFNLTDGVQYTTGQTTNVCGGVTFFNNYLKGVYDIEAWMEERGINMG</sequence>
<evidence type="ECO:0000256" key="2">
    <source>
        <dbReference type="ARBA" id="ARBA00005189"/>
    </source>
</evidence>
<evidence type="ECO:0000256" key="17">
    <source>
        <dbReference type="ARBA" id="ARBA00049108"/>
    </source>
</evidence>
<dbReference type="Proteomes" id="UP001158576">
    <property type="component" value="Chromosome XSR"/>
</dbReference>
<evidence type="ECO:0000256" key="10">
    <source>
        <dbReference type="ARBA" id="ARBA00023160"/>
    </source>
</evidence>
<keyword evidence="6" id="KW-0521">NADP</keyword>
<comment type="catalytic activity">
    <reaction evidence="18">
        <text>a (2E)-enoyl-CoA + NADPH + H(+) = a 2,3-saturated acyl-CoA + NADP(+)</text>
        <dbReference type="Rhea" id="RHEA:33763"/>
        <dbReference type="ChEBI" id="CHEBI:15378"/>
        <dbReference type="ChEBI" id="CHEBI:57783"/>
        <dbReference type="ChEBI" id="CHEBI:58349"/>
        <dbReference type="ChEBI" id="CHEBI:58856"/>
        <dbReference type="ChEBI" id="CHEBI:65111"/>
        <dbReference type="EC" id="1.3.1.38"/>
    </reaction>
    <physiologicalReaction direction="left-to-right" evidence="18">
        <dbReference type="Rhea" id="RHEA:33764"/>
    </physiologicalReaction>
</comment>
<protein>
    <recommendedName>
        <fullName evidence="14">Peroxisomal trans-2-enoyl-CoA reductase</fullName>
        <ecNumber evidence="13">1.3.1.38</ecNumber>
    </recommendedName>
</protein>
<comment type="catalytic activity">
    <reaction evidence="15">
        <text>(2E)-dodecenoyl-CoA + NADPH + H(+) = dodecanoyl-CoA + NADP(+)</text>
        <dbReference type="Rhea" id="RHEA:44964"/>
        <dbReference type="ChEBI" id="CHEBI:15378"/>
        <dbReference type="ChEBI" id="CHEBI:57330"/>
        <dbReference type="ChEBI" id="CHEBI:57375"/>
        <dbReference type="ChEBI" id="CHEBI:57783"/>
        <dbReference type="ChEBI" id="CHEBI:58349"/>
    </reaction>
    <physiologicalReaction direction="left-to-right" evidence="15">
        <dbReference type="Rhea" id="RHEA:44965"/>
    </physiologicalReaction>
</comment>
<name>A0ABN7SDD1_OIKDI</name>
<evidence type="ECO:0000256" key="13">
    <source>
        <dbReference type="ARBA" id="ARBA00038849"/>
    </source>
</evidence>
<keyword evidence="3" id="KW-0444">Lipid biosynthesis</keyword>
<comment type="catalytic activity">
    <reaction evidence="19">
        <text>(2E)-decenoyl-CoA + NADPH + H(+) = decanoyl-CoA + NADP(+)</text>
        <dbReference type="Rhea" id="RHEA:44960"/>
        <dbReference type="ChEBI" id="CHEBI:15378"/>
        <dbReference type="ChEBI" id="CHEBI:57783"/>
        <dbReference type="ChEBI" id="CHEBI:58349"/>
        <dbReference type="ChEBI" id="CHEBI:61406"/>
        <dbReference type="ChEBI" id="CHEBI:61430"/>
    </reaction>
    <physiologicalReaction direction="left-to-right" evidence="19">
        <dbReference type="Rhea" id="RHEA:44961"/>
    </physiologicalReaction>
</comment>
<keyword evidence="4" id="KW-0597">Phosphoprotein</keyword>
<dbReference type="InterPro" id="IPR036291">
    <property type="entry name" value="NAD(P)-bd_dom_sf"/>
</dbReference>
<evidence type="ECO:0000256" key="19">
    <source>
        <dbReference type="ARBA" id="ARBA00049386"/>
    </source>
</evidence>
<dbReference type="PRINTS" id="PR00081">
    <property type="entry name" value="GDHRDH"/>
</dbReference>
<accession>A0ABN7SDD1</accession>
<dbReference type="InterPro" id="IPR002347">
    <property type="entry name" value="SDR_fam"/>
</dbReference>
<evidence type="ECO:0000256" key="8">
    <source>
        <dbReference type="ARBA" id="ARBA00023098"/>
    </source>
</evidence>
<comment type="catalytic activity">
    <reaction evidence="16">
        <text>(2E)-tetradecenoyl-CoA + NADPH + H(+) = tetradecanoyl-CoA + NADP(+)</text>
        <dbReference type="Rhea" id="RHEA:44968"/>
        <dbReference type="ChEBI" id="CHEBI:15378"/>
        <dbReference type="ChEBI" id="CHEBI:57385"/>
        <dbReference type="ChEBI" id="CHEBI:57783"/>
        <dbReference type="ChEBI" id="CHEBI:58349"/>
        <dbReference type="ChEBI" id="CHEBI:61405"/>
    </reaction>
    <physiologicalReaction direction="left-to-right" evidence="16">
        <dbReference type="Rhea" id="RHEA:44969"/>
    </physiologicalReaction>
</comment>
<dbReference type="EC" id="1.3.1.38" evidence="13"/>
<comment type="catalytic activity">
    <reaction evidence="17">
        <text>(2E)-hexenoyl-CoA + NADPH + H(+) = hexanoyl-CoA + NADP(+)</text>
        <dbReference type="Rhea" id="RHEA:44956"/>
        <dbReference type="ChEBI" id="CHEBI:15378"/>
        <dbReference type="ChEBI" id="CHEBI:57783"/>
        <dbReference type="ChEBI" id="CHEBI:58349"/>
        <dbReference type="ChEBI" id="CHEBI:62077"/>
        <dbReference type="ChEBI" id="CHEBI:62620"/>
    </reaction>
    <physiologicalReaction direction="left-to-right" evidence="17">
        <dbReference type="Rhea" id="RHEA:44957"/>
    </physiologicalReaction>
</comment>
<evidence type="ECO:0000256" key="9">
    <source>
        <dbReference type="ARBA" id="ARBA00023140"/>
    </source>
</evidence>
<keyword evidence="22" id="KW-1185">Reference proteome</keyword>
<evidence type="ECO:0000256" key="15">
    <source>
        <dbReference type="ARBA" id="ARBA00047570"/>
    </source>
</evidence>
<keyword evidence="9" id="KW-0576">Peroxisome</keyword>
<evidence type="ECO:0000256" key="18">
    <source>
        <dbReference type="ARBA" id="ARBA00049251"/>
    </source>
</evidence>
<dbReference type="InterPro" id="IPR052388">
    <property type="entry name" value="Peroxisomal_t2-enoyl-CoA_red"/>
</dbReference>
<proteinExistence type="predicted"/>
<comment type="function">
    <text evidence="11">Participates in chain elongation of fatty acids. Catalyzes the reduction of trans-2-enoyl-CoAs of varying chain lengths from 6:1 to 16:1, having maximum activity with 10:1 CoA. Has no 2,4-dienoyl-CoA reductase activity.</text>
</comment>
<dbReference type="PANTHER" id="PTHR24317:SF7">
    <property type="entry name" value="PEROXISOMAL TRANS-2-ENOYL-COA REDUCTASE"/>
    <property type="match status" value="1"/>
</dbReference>
<evidence type="ECO:0000313" key="21">
    <source>
        <dbReference type="EMBL" id="CAG5095644.1"/>
    </source>
</evidence>